<dbReference type="SUPFAM" id="SSF46785">
    <property type="entry name" value="Winged helix' DNA-binding domain"/>
    <property type="match status" value="1"/>
</dbReference>
<dbReference type="InterPro" id="IPR000600">
    <property type="entry name" value="ROK"/>
</dbReference>
<dbReference type="PROSITE" id="PS50943">
    <property type="entry name" value="HTH_CROC1"/>
    <property type="match status" value="1"/>
</dbReference>
<accession>A0ABW7HAK4</accession>
<dbReference type="EMBL" id="JBIGIC010000004">
    <property type="protein sequence ID" value="MFG6486865.1"/>
    <property type="molecule type" value="Genomic_DNA"/>
</dbReference>
<dbReference type="InterPro" id="IPR049874">
    <property type="entry name" value="ROK_cs"/>
</dbReference>
<evidence type="ECO:0000313" key="4">
    <source>
        <dbReference type="Proteomes" id="UP001606134"/>
    </source>
</evidence>
<evidence type="ECO:0000256" key="1">
    <source>
        <dbReference type="ARBA" id="ARBA00006479"/>
    </source>
</evidence>
<protein>
    <submittedName>
        <fullName evidence="3">ROK family protein</fullName>
    </submittedName>
</protein>
<name>A0ABW7HAK4_9BURK</name>
<dbReference type="InterPro" id="IPR036388">
    <property type="entry name" value="WH-like_DNA-bd_sf"/>
</dbReference>
<dbReference type="Proteomes" id="UP001606134">
    <property type="component" value="Unassembled WGS sequence"/>
</dbReference>
<dbReference type="RefSeq" id="WP_394408592.1">
    <property type="nucleotide sequence ID" value="NZ_JBIGIC010000004.1"/>
</dbReference>
<sequence length="382" mass="39679">MLMKAESPSGQAQLKRANRMALIRQLRVQPGLSRVDLAEAIGLTKSTVSALVRELIDEGWLVEREVIATGDLGRRPTPLFIDPTRLLLLGAQVGIGHVRVVLTSLTGEVLSARSATYDDTREAEACIQVLTRTLLAATAECSASQTIIGIGLGLPGGVDQAQDQLVFAPHLQWHHVPFGTLLRTALRGTPLSNAPVFMQNDADVAALSETEFNPSPAADPLLLVLVGEGVGAGLVVGGRLLTGARGLAGEVGHMVLQVGGPLCSCGRRGCAEALIGNRTLLRQDHPAGSAQAATALATAGQYLGVLLQNLAAAYDPACIVLAGPAMALGDALLEPVRETLQSYAQAAGLPEPALRVSRFGDDVIAVGAAALAGYRLTQPMLG</sequence>
<evidence type="ECO:0000313" key="3">
    <source>
        <dbReference type="EMBL" id="MFG6486865.1"/>
    </source>
</evidence>
<dbReference type="PROSITE" id="PS01125">
    <property type="entry name" value="ROK"/>
    <property type="match status" value="1"/>
</dbReference>
<evidence type="ECO:0000259" key="2">
    <source>
        <dbReference type="PROSITE" id="PS50943"/>
    </source>
</evidence>
<dbReference type="InterPro" id="IPR036390">
    <property type="entry name" value="WH_DNA-bd_sf"/>
</dbReference>
<keyword evidence="4" id="KW-1185">Reference proteome</keyword>
<dbReference type="InterPro" id="IPR001387">
    <property type="entry name" value="Cro/C1-type_HTH"/>
</dbReference>
<reference evidence="3 4" key="1">
    <citation type="submission" date="2024-08" db="EMBL/GenBank/DDBJ databases">
        <authorList>
            <person name="Lu H."/>
        </authorList>
    </citation>
    <scope>NUCLEOTIDE SEQUENCE [LARGE SCALE GENOMIC DNA]</scope>
    <source>
        <strain evidence="3 4">BYS78W</strain>
    </source>
</reference>
<dbReference type="Pfam" id="PF13412">
    <property type="entry name" value="HTH_24"/>
    <property type="match status" value="1"/>
</dbReference>
<dbReference type="Gene3D" id="1.10.10.10">
    <property type="entry name" value="Winged helix-like DNA-binding domain superfamily/Winged helix DNA-binding domain"/>
    <property type="match status" value="1"/>
</dbReference>
<dbReference type="Gene3D" id="3.30.420.40">
    <property type="match status" value="2"/>
</dbReference>
<comment type="similarity">
    <text evidence="1">Belongs to the ROK (NagC/XylR) family.</text>
</comment>
<gene>
    <name evidence="3" type="ORF">ACG04R_09290</name>
</gene>
<feature type="domain" description="HTH cro/C1-type" evidence="2">
    <location>
        <begin position="23"/>
        <end position="51"/>
    </location>
</feature>
<dbReference type="PANTHER" id="PTHR18964:SF149">
    <property type="entry name" value="BIFUNCTIONAL UDP-N-ACETYLGLUCOSAMINE 2-EPIMERASE_N-ACETYLMANNOSAMINE KINASE"/>
    <property type="match status" value="1"/>
</dbReference>
<dbReference type="SUPFAM" id="SSF53067">
    <property type="entry name" value="Actin-like ATPase domain"/>
    <property type="match status" value="1"/>
</dbReference>
<organism evidence="3 4">
    <name type="scientific">Pelomonas candidula</name>
    <dbReference type="NCBI Taxonomy" id="3299025"/>
    <lineage>
        <taxon>Bacteria</taxon>
        <taxon>Pseudomonadati</taxon>
        <taxon>Pseudomonadota</taxon>
        <taxon>Betaproteobacteria</taxon>
        <taxon>Burkholderiales</taxon>
        <taxon>Sphaerotilaceae</taxon>
        <taxon>Roseateles</taxon>
    </lineage>
</organism>
<proteinExistence type="inferred from homology"/>
<comment type="caution">
    <text evidence="3">The sequence shown here is derived from an EMBL/GenBank/DDBJ whole genome shotgun (WGS) entry which is preliminary data.</text>
</comment>
<dbReference type="Pfam" id="PF00480">
    <property type="entry name" value="ROK"/>
    <property type="match status" value="1"/>
</dbReference>
<dbReference type="PANTHER" id="PTHR18964">
    <property type="entry name" value="ROK (REPRESSOR, ORF, KINASE) FAMILY"/>
    <property type="match status" value="1"/>
</dbReference>
<dbReference type="InterPro" id="IPR043129">
    <property type="entry name" value="ATPase_NBD"/>
</dbReference>